<proteinExistence type="predicted"/>
<accession>A0A9N7UN11</accession>
<dbReference type="EMBL" id="CADEAL010001597">
    <property type="protein sequence ID" value="CAB1433791.1"/>
    <property type="molecule type" value="Genomic_DNA"/>
</dbReference>
<keyword evidence="3" id="KW-1185">Reference proteome</keyword>
<dbReference type="Gene3D" id="1.20.5.1700">
    <property type="match status" value="1"/>
</dbReference>
<evidence type="ECO:0000256" key="1">
    <source>
        <dbReference type="SAM" id="Coils"/>
    </source>
</evidence>
<feature type="coiled-coil region" evidence="1">
    <location>
        <begin position="53"/>
        <end position="80"/>
    </location>
</feature>
<dbReference type="Proteomes" id="UP001153269">
    <property type="component" value="Unassembled WGS sequence"/>
</dbReference>
<evidence type="ECO:0000313" key="2">
    <source>
        <dbReference type="EMBL" id="CAB1433791.1"/>
    </source>
</evidence>
<dbReference type="PANTHER" id="PTHR10918">
    <property type="entry name" value="HOMER"/>
    <property type="match status" value="1"/>
</dbReference>
<gene>
    <name evidence="2" type="ORF">PLEPLA_LOCUS21882</name>
</gene>
<protein>
    <submittedName>
        <fullName evidence="2">Uncharacterized protein</fullName>
    </submittedName>
</protein>
<name>A0A9N7UN11_PLEPL</name>
<dbReference type="InterPro" id="IPR045027">
    <property type="entry name" value="Homer"/>
</dbReference>
<comment type="caution">
    <text evidence="2">The sequence shown here is derived from an EMBL/GenBank/DDBJ whole genome shotgun (WGS) entry which is preliminary data.</text>
</comment>
<sequence length="151" mass="17753">MWMMMAKPTSNSGSSSWHQDEAKRLYKRVTELECVSGQTTVIKSQKSEPNQTIEELELDLRAKEEELEQLEEEVQSAHKFQSHRDALTQKLKAIHTAPEFWSHKNYDDTETRNLEREAFRKRLRSQLELLDTKIFELTELRDTMAKLIKGS</sequence>
<reference evidence="2" key="1">
    <citation type="submission" date="2020-03" db="EMBL/GenBank/DDBJ databases">
        <authorList>
            <person name="Weist P."/>
        </authorList>
    </citation>
    <scope>NUCLEOTIDE SEQUENCE</scope>
</reference>
<dbReference type="GO" id="GO:0035256">
    <property type="term" value="F:G protein-coupled glutamate receptor binding"/>
    <property type="evidence" value="ECO:0007669"/>
    <property type="project" value="InterPro"/>
</dbReference>
<organism evidence="2 3">
    <name type="scientific">Pleuronectes platessa</name>
    <name type="common">European plaice</name>
    <dbReference type="NCBI Taxonomy" id="8262"/>
    <lineage>
        <taxon>Eukaryota</taxon>
        <taxon>Metazoa</taxon>
        <taxon>Chordata</taxon>
        <taxon>Craniata</taxon>
        <taxon>Vertebrata</taxon>
        <taxon>Euteleostomi</taxon>
        <taxon>Actinopterygii</taxon>
        <taxon>Neopterygii</taxon>
        <taxon>Teleostei</taxon>
        <taxon>Neoteleostei</taxon>
        <taxon>Acanthomorphata</taxon>
        <taxon>Carangaria</taxon>
        <taxon>Pleuronectiformes</taxon>
        <taxon>Pleuronectoidei</taxon>
        <taxon>Pleuronectidae</taxon>
        <taxon>Pleuronectes</taxon>
    </lineage>
</organism>
<dbReference type="AlphaFoldDB" id="A0A9N7UN11"/>
<evidence type="ECO:0000313" key="3">
    <source>
        <dbReference type="Proteomes" id="UP001153269"/>
    </source>
</evidence>
<keyword evidence="1" id="KW-0175">Coiled coil</keyword>